<evidence type="ECO:0000313" key="3">
    <source>
        <dbReference type="Proteomes" id="UP001515480"/>
    </source>
</evidence>
<dbReference type="InterPro" id="IPR000073">
    <property type="entry name" value="AB_hydrolase_1"/>
</dbReference>
<keyword evidence="3" id="KW-1185">Reference proteome</keyword>
<accession>A0AB34IT36</accession>
<dbReference type="SUPFAM" id="SSF53474">
    <property type="entry name" value="alpha/beta-Hydrolases"/>
    <property type="match status" value="1"/>
</dbReference>
<evidence type="ECO:0000259" key="1">
    <source>
        <dbReference type="Pfam" id="PF12697"/>
    </source>
</evidence>
<dbReference type="PRINTS" id="PR00111">
    <property type="entry name" value="ABHYDROLASE"/>
</dbReference>
<reference evidence="2 3" key="1">
    <citation type="journal article" date="2024" name="Science">
        <title>Giant polyketide synthase enzymes in the biosynthesis of giant marine polyether toxins.</title>
        <authorList>
            <person name="Fallon T.R."/>
            <person name="Shende V.V."/>
            <person name="Wierzbicki I.H."/>
            <person name="Pendleton A.L."/>
            <person name="Watervoot N.F."/>
            <person name="Auber R.P."/>
            <person name="Gonzalez D.J."/>
            <person name="Wisecaver J.H."/>
            <person name="Moore B.S."/>
        </authorList>
    </citation>
    <scope>NUCLEOTIDE SEQUENCE [LARGE SCALE GENOMIC DNA]</scope>
    <source>
        <strain evidence="2 3">12B1</strain>
    </source>
</reference>
<dbReference type="InterPro" id="IPR029058">
    <property type="entry name" value="AB_hydrolase_fold"/>
</dbReference>
<dbReference type="AlphaFoldDB" id="A0AB34IT36"/>
<dbReference type="GO" id="GO:0003824">
    <property type="term" value="F:catalytic activity"/>
    <property type="evidence" value="ECO:0007669"/>
    <property type="project" value="InterPro"/>
</dbReference>
<dbReference type="Gene3D" id="3.40.50.1820">
    <property type="entry name" value="alpha/beta hydrolase"/>
    <property type="match status" value="1"/>
</dbReference>
<dbReference type="EMBL" id="JBGBPQ010000018">
    <property type="protein sequence ID" value="KAL1507391.1"/>
    <property type="molecule type" value="Genomic_DNA"/>
</dbReference>
<proteinExistence type="predicted"/>
<comment type="caution">
    <text evidence="2">The sequence shown here is derived from an EMBL/GenBank/DDBJ whole genome shotgun (WGS) entry which is preliminary data.</text>
</comment>
<name>A0AB34IT36_PRYPA</name>
<dbReference type="Pfam" id="PF12697">
    <property type="entry name" value="Abhydrolase_6"/>
    <property type="match status" value="1"/>
</dbReference>
<dbReference type="PRINTS" id="PR00412">
    <property type="entry name" value="EPOXHYDRLASE"/>
</dbReference>
<dbReference type="InterPro" id="IPR000639">
    <property type="entry name" value="Epox_hydrolase-like"/>
</dbReference>
<dbReference type="PANTHER" id="PTHR43689:SF8">
    <property type="entry name" value="ALPHA_BETA-HYDROLASES SUPERFAMILY PROTEIN"/>
    <property type="match status" value="1"/>
</dbReference>
<dbReference type="PANTHER" id="PTHR43689">
    <property type="entry name" value="HYDROLASE"/>
    <property type="match status" value="1"/>
</dbReference>
<protein>
    <recommendedName>
        <fullName evidence="1">AB hydrolase-1 domain-containing protein</fullName>
    </recommendedName>
</protein>
<gene>
    <name evidence="2" type="ORF">AB1Y20_008233</name>
</gene>
<organism evidence="2 3">
    <name type="scientific">Prymnesium parvum</name>
    <name type="common">Toxic golden alga</name>
    <dbReference type="NCBI Taxonomy" id="97485"/>
    <lineage>
        <taxon>Eukaryota</taxon>
        <taxon>Haptista</taxon>
        <taxon>Haptophyta</taxon>
        <taxon>Prymnesiophyceae</taxon>
        <taxon>Prymnesiales</taxon>
        <taxon>Prymnesiaceae</taxon>
        <taxon>Prymnesium</taxon>
    </lineage>
</organism>
<feature type="domain" description="AB hydrolase-1" evidence="1">
    <location>
        <begin position="95"/>
        <end position="331"/>
    </location>
</feature>
<dbReference type="Proteomes" id="UP001515480">
    <property type="component" value="Unassembled WGS sequence"/>
</dbReference>
<sequence length="366" mass="39926">MLAVVVLLPSLLPSPRPQRLSAQPFRPSSPRVASVHAAAAWVPEDGVRELVEEAAVRMARAVEAHPLRLPPSIASAPVEATFVRTSARASTEPVVVLLHSFDSSCLEFRRVLPLLQAASVEAYALDLLGWGFAQTDGVERVDVRARRAHLLAFWEQCLQRRRMMVVATSLGAAALIDFHAAHPDAVHSAVLIDPQGFIDGTPPVPKSLARAAIRFLGSWGLRSVGQWVAYQDIPRCATDDAIRVGRLHCTRARWEKDSIDWLLSGGYSVSSLVPTLSSVECLILWGRQDRVLPPAENVPKFLSALPSASFRWVEDCGHVPHLEQPEVTAAAIVAFLRAEHVAGDSDVTSMIAERSTNSESFLQQKS</sequence>
<evidence type="ECO:0000313" key="2">
    <source>
        <dbReference type="EMBL" id="KAL1507391.1"/>
    </source>
</evidence>